<evidence type="ECO:0000256" key="5">
    <source>
        <dbReference type="SAM" id="MobiDB-lite"/>
    </source>
</evidence>
<reference evidence="6" key="2">
    <citation type="submission" date="2025-08" db="UniProtKB">
        <authorList>
            <consortium name="Ensembl"/>
        </authorList>
    </citation>
    <scope>IDENTIFICATION</scope>
    <source>
        <strain evidence="6">breed Abyssinian</strain>
    </source>
</reference>
<evidence type="ECO:0000256" key="2">
    <source>
        <dbReference type="ARBA" id="ARBA00007696"/>
    </source>
</evidence>
<keyword evidence="4" id="KW-0539">Nucleus</keyword>
<dbReference type="SMART" id="SM00527">
    <property type="entry name" value="HMG17"/>
    <property type="match status" value="1"/>
</dbReference>
<evidence type="ECO:0000256" key="4">
    <source>
        <dbReference type="ARBA" id="ARBA00023242"/>
    </source>
</evidence>
<feature type="compositionally biased region" description="Low complexity" evidence="5">
    <location>
        <begin position="196"/>
        <end position="206"/>
    </location>
</feature>
<accession>A0ABI7Y2M8</accession>
<dbReference type="PRINTS" id="PR00925">
    <property type="entry name" value="NONHISHMG17"/>
</dbReference>
<evidence type="ECO:0000256" key="1">
    <source>
        <dbReference type="ARBA" id="ARBA00004123"/>
    </source>
</evidence>
<comment type="similarity">
    <text evidence="2">Belongs to the HMGN family.</text>
</comment>
<feature type="compositionally biased region" description="Basic residues" evidence="5">
    <location>
        <begin position="253"/>
        <end position="265"/>
    </location>
</feature>
<feature type="compositionally biased region" description="Low complexity" evidence="5">
    <location>
        <begin position="89"/>
        <end position="119"/>
    </location>
</feature>
<feature type="compositionally biased region" description="Basic and acidic residues" evidence="5">
    <location>
        <begin position="266"/>
        <end position="283"/>
    </location>
</feature>
<feature type="region of interest" description="Disordered" evidence="5">
    <location>
        <begin position="166"/>
        <end position="302"/>
    </location>
</feature>
<name>A0ABI7Y2M8_FELCA</name>
<gene>
    <name evidence="6" type="primary">H1-8</name>
</gene>
<comment type="subcellular location">
    <subcellularLocation>
        <location evidence="1">Nucleus</location>
    </subcellularLocation>
</comment>
<feature type="region of interest" description="Disordered" evidence="5">
    <location>
        <begin position="61"/>
        <end position="148"/>
    </location>
</feature>
<keyword evidence="3" id="KW-0238">DNA-binding</keyword>
<protein>
    <submittedName>
        <fullName evidence="6">Uncharacterized protein</fullName>
    </submittedName>
</protein>
<dbReference type="PANTHER" id="PTHR23087:SF31">
    <property type="entry name" value="HIGH MOBILITY GROUP NUCLEOSOME-BINDING DOMAIN-CONTAINING PROTEIN 4"/>
    <property type="match status" value="1"/>
</dbReference>
<proteinExistence type="inferred from homology"/>
<evidence type="ECO:0000313" key="6">
    <source>
        <dbReference type="Ensembl" id="ENSFCTP00005028474.1"/>
    </source>
</evidence>
<dbReference type="GeneTree" id="ENSGT00950000182802"/>
<reference evidence="6" key="3">
    <citation type="submission" date="2025-09" db="UniProtKB">
        <authorList>
            <consortium name="Ensembl"/>
        </authorList>
    </citation>
    <scope>IDENTIFICATION</scope>
    <source>
        <strain evidence="6">breed Abyssinian</strain>
    </source>
</reference>
<reference evidence="6 7" key="1">
    <citation type="submission" date="2021-02" db="EMBL/GenBank/DDBJ databases">
        <title>Safari Cat Assemblies.</title>
        <authorList>
            <person name="Bredemeyer K.R."/>
            <person name="Murphy W.J."/>
        </authorList>
    </citation>
    <scope>NUCLEOTIDE SEQUENCE [LARGE SCALE GENOMIC DNA]</scope>
</reference>
<organism evidence="6 7">
    <name type="scientific">Felis catus</name>
    <name type="common">Cat</name>
    <name type="synonym">Felis silvestris catus</name>
    <dbReference type="NCBI Taxonomy" id="9685"/>
    <lineage>
        <taxon>Eukaryota</taxon>
        <taxon>Metazoa</taxon>
        <taxon>Chordata</taxon>
        <taxon>Craniata</taxon>
        <taxon>Vertebrata</taxon>
        <taxon>Euteleostomi</taxon>
        <taxon>Mammalia</taxon>
        <taxon>Eutheria</taxon>
        <taxon>Laurasiatheria</taxon>
        <taxon>Carnivora</taxon>
        <taxon>Feliformia</taxon>
        <taxon>Felidae</taxon>
        <taxon>Felinae</taxon>
        <taxon>Felis</taxon>
    </lineage>
</organism>
<sequence length="302" mass="31349">WLSRSPHTRKVPGSKPGGNKASFSSLRFVANSLKFCFLYFLKLSGLLSYVPASVVLSPGRGAEAAPPELGRGPADPGGGLTSRERRRGSPPLARGRAAARSPGSGSSPPAAFLFPAGPARRVRPRPRGPRRPRPSRGHRRPGRGWEPRACRTAAGLGCAAEAVVYRGPSGRRASGITVCPPARANLPGSSVRKAEAAALPGLAKPPATMPKRKAKGDAKGDKAKVKGEPQRRSARLSAKPAPPKPEARPPKAAARKAEKRPKGRKGKAEGDRVGDKAGDKAGKNPDASTAPSQKAEGSGDAK</sequence>
<evidence type="ECO:0000256" key="3">
    <source>
        <dbReference type="ARBA" id="ARBA00023125"/>
    </source>
</evidence>
<feature type="compositionally biased region" description="Basic residues" evidence="5">
    <location>
        <begin position="120"/>
        <end position="142"/>
    </location>
</feature>
<dbReference type="PANTHER" id="PTHR23087">
    <property type="entry name" value="NONHISTONE CHROMOSOMAL PROTEIN HMG"/>
    <property type="match status" value="1"/>
</dbReference>
<dbReference type="InterPro" id="IPR000079">
    <property type="entry name" value="HMGN_fam"/>
</dbReference>
<dbReference type="Ensembl" id="ENSFCTT00005040330.1">
    <property type="protein sequence ID" value="ENSFCTP00005028474.1"/>
    <property type="gene ID" value="ENSFCTG00005014115.1"/>
</dbReference>
<dbReference type="Proteomes" id="UP000823872">
    <property type="component" value="Chromosome B2"/>
</dbReference>
<dbReference type="Pfam" id="PF01101">
    <property type="entry name" value="HMG14_17"/>
    <property type="match status" value="1"/>
</dbReference>
<evidence type="ECO:0000313" key="7">
    <source>
        <dbReference type="Proteomes" id="UP000823872"/>
    </source>
</evidence>
<keyword evidence="7" id="KW-1185">Reference proteome</keyword>
<dbReference type="PROSITE" id="PS00355">
    <property type="entry name" value="HMG14_17"/>
    <property type="match status" value="1"/>
</dbReference>
<feature type="compositionally biased region" description="Basic and acidic residues" evidence="5">
    <location>
        <begin position="215"/>
        <end position="231"/>
    </location>
</feature>